<dbReference type="Gene3D" id="3.30.60.10">
    <property type="entry name" value="Endochitinase-like"/>
    <property type="match status" value="1"/>
</dbReference>
<feature type="disulfide bond" evidence="5">
    <location>
        <begin position="38"/>
        <end position="50"/>
    </location>
</feature>
<name>M8AXR1_AEGTA</name>
<dbReference type="SMART" id="SM00270">
    <property type="entry name" value="ChtBD1"/>
    <property type="match status" value="1"/>
</dbReference>
<dbReference type="GO" id="GO:0008061">
    <property type="term" value="F:chitin binding"/>
    <property type="evidence" value="ECO:0007669"/>
    <property type="project" value="UniProtKB-UniRule"/>
</dbReference>
<dbReference type="EnsemblPlants" id="EMT06475">
    <property type="protein sequence ID" value="EMT06475"/>
    <property type="gene ID" value="F775_15961"/>
</dbReference>
<reference evidence="6" key="1">
    <citation type="submission" date="2015-06" db="UniProtKB">
        <authorList>
            <consortium name="EnsemblPlants"/>
        </authorList>
    </citation>
    <scope>IDENTIFICATION</scope>
</reference>
<dbReference type="InterPro" id="IPR018371">
    <property type="entry name" value="Chitin-binding_1_CS"/>
</dbReference>
<dbReference type="AlphaFoldDB" id="M8AXR1"/>
<comment type="caution">
    <text evidence="5">Lacks conserved residue(s) required for the propagation of feature annotation.</text>
</comment>
<dbReference type="Pfam" id="PF00187">
    <property type="entry name" value="Chitin_bind_1"/>
    <property type="match status" value="1"/>
</dbReference>
<keyword evidence="1 5" id="KW-0147">Chitin-binding</keyword>
<feature type="disulfide bond" evidence="5">
    <location>
        <begin position="29"/>
        <end position="44"/>
    </location>
</feature>
<evidence type="ECO:0000256" key="5">
    <source>
        <dbReference type="PROSITE-ProRule" id="PRU00261"/>
    </source>
</evidence>
<evidence type="ECO:0000256" key="1">
    <source>
        <dbReference type="ARBA" id="ARBA00022669"/>
    </source>
</evidence>
<dbReference type="SUPFAM" id="SSF57016">
    <property type="entry name" value="Plant lectins/antimicrobial peptides"/>
    <property type="match status" value="1"/>
</dbReference>
<dbReference type="CDD" id="cd00035">
    <property type="entry name" value="ChtBD1"/>
    <property type="match status" value="1"/>
</dbReference>
<dbReference type="InterPro" id="IPR001002">
    <property type="entry name" value="Chitin-bd_1"/>
</dbReference>
<organism evidence="6">
    <name type="scientific">Aegilops tauschii</name>
    <name type="common">Tausch's goatgrass</name>
    <name type="synonym">Aegilops squarrosa</name>
    <dbReference type="NCBI Taxonomy" id="37682"/>
    <lineage>
        <taxon>Eukaryota</taxon>
        <taxon>Viridiplantae</taxon>
        <taxon>Streptophyta</taxon>
        <taxon>Embryophyta</taxon>
        <taxon>Tracheophyta</taxon>
        <taxon>Spermatophyta</taxon>
        <taxon>Magnoliopsida</taxon>
        <taxon>Liliopsida</taxon>
        <taxon>Poales</taxon>
        <taxon>Poaceae</taxon>
        <taxon>BOP clade</taxon>
        <taxon>Pooideae</taxon>
        <taxon>Triticodae</taxon>
        <taxon>Triticeae</taxon>
        <taxon>Triticinae</taxon>
        <taxon>Aegilops</taxon>
    </lineage>
</organism>
<keyword evidence="4" id="KW-0873">Pyrrolidone carboxylic acid</keyword>
<dbReference type="PANTHER" id="PTHR47849">
    <property type="entry name" value="CHITIN-BINDING LECTIN 1"/>
    <property type="match status" value="1"/>
</dbReference>
<dbReference type="InterPro" id="IPR036861">
    <property type="entry name" value="Endochitinase-like_sf"/>
</dbReference>
<evidence type="ECO:0000313" key="6">
    <source>
        <dbReference type="EnsemblPlants" id="EMT06475"/>
    </source>
</evidence>
<feature type="disulfide bond" evidence="5">
    <location>
        <begin position="43"/>
        <end position="57"/>
    </location>
</feature>
<keyword evidence="3 5" id="KW-1015">Disulfide bond</keyword>
<dbReference type="PANTHER" id="PTHR47849:SF13">
    <property type="entry name" value="AGGLUTININ ISOLECTIN 1"/>
    <property type="match status" value="1"/>
</dbReference>
<evidence type="ECO:0000256" key="2">
    <source>
        <dbReference type="ARBA" id="ARBA00022734"/>
    </source>
</evidence>
<dbReference type="PROSITE" id="PS00026">
    <property type="entry name" value="CHIT_BIND_I_1"/>
    <property type="match status" value="1"/>
</dbReference>
<protein>
    <submittedName>
        <fullName evidence="6">Lectin</fullName>
    </submittedName>
</protein>
<accession>M8AXR1</accession>
<keyword evidence="2" id="KW-0430">Lectin</keyword>
<evidence type="ECO:0000256" key="3">
    <source>
        <dbReference type="ARBA" id="ARBA00023157"/>
    </source>
</evidence>
<sequence length="204" mass="20892">MKGLLLCALALAFAAVTTHAQLQSCPTRCGKQADGIECPNNLCCSKDGYCGLGVDYCSAGAGCQSGAAARRPTAHCALTTTVVAQVVAAATVENTAATAARTVLAGLISSVATWTMDRSSVVLAAKTAPAAQTSHVATRLMVHHAPTTIVAASMGLVVLARTTVVPAARMAHATNNTPSFLAANSSALYLELLPWKYKCCNDKV</sequence>
<evidence type="ECO:0000256" key="4">
    <source>
        <dbReference type="ARBA" id="ARBA00023283"/>
    </source>
</evidence>
<dbReference type="PROSITE" id="PS50941">
    <property type="entry name" value="CHIT_BIND_I_2"/>
    <property type="match status" value="1"/>
</dbReference>
<proteinExistence type="predicted"/>
<dbReference type="GO" id="GO:0030246">
    <property type="term" value="F:carbohydrate binding"/>
    <property type="evidence" value="ECO:0007669"/>
    <property type="project" value="UniProtKB-KW"/>
</dbReference>